<dbReference type="Pfam" id="PF00378">
    <property type="entry name" value="ECH_1"/>
    <property type="match status" value="1"/>
</dbReference>
<dbReference type="Gene3D" id="1.10.1040.50">
    <property type="match status" value="1"/>
</dbReference>
<evidence type="ECO:0000256" key="4">
    <source>
        <dbReference type="ARBA" id="ARBA00022963"/>
    </source>
</evidence>
<dbReference type="Pfam" id="PF00725">
    <property type="entry name" value="3HCDH"/>
    <property type="match status" value="1"/>
</dbReference>
<evidence type="ECO:0000256" key="9">
    <source>
        <dbReference type="ARBA" id="ARBA00023268"/>
    </source>
</evidence>
<dbReference type="Gene3D" id="3.90.226.10">
    <property type="entry name" value="2-enoyl-CoA Hydratase, Chain A, domain 1"/>
    <property type="match status" value="1"/>
</dbReference>
<dbReference type="EMBL" id="WHSB02000005">
    <property type="protein sequence ID" value="MCQ4631368.1"/>
    <property type="molecule type" value="Genomic_DNA"/>
</dbReference>
<dbReference type="PANTHER" id="PTHR43612">
    <property type="entry name" value="TRIFUNCTIONAL ENZYME SUBUNIT ALPHA"/>
    <property type="match status" value="1"/>
</dbReference>
<keyword evidence="6" id="KW-0520">NAD</keyword>
<evidence type="ECO:0000256" key="8">
    <source>
        <dbReference type="ARBA" id="ARBA00023239"/>
    </source>
</evidence>
<dbReference type="InterPro" id="IPR001753">
    <property type="entry name" value="Enoyl-CoA_hydra/iso"/>
</dbReference>
<protein>
    <submittedName>
        <fullName evidence="13">FAD-dependent oxidoreductase</fullName>
    </submittedName>
</protein>
<dbReference type="PANTHER" id="PTHR43612:SF3">
    <property type="entry name" value="TRIFUNCTIONAL ENZYME SUBUNIT ALPHA, MITOCHONDRIAL"/>
    <property type="match status" value="1"/>
</dbReference>
<organism evidence="13 14">
    <name type="scientific">Shinella lacus</name>
    <dbReference type="NCBI Taxonomy" id="2654216"/>
    <lineage>
        <taxon>Bacteria</taxon>
        <taxon>Pseudomonadati</taxon>
        <taxon>Pseudomonadota</taxon>
        <taxon>Alphaproteobacteria</taxon>
        <taxon>Hyphomicrobiales</taxon>
        <taxon>Rhizobiaceae</taxon>
        <taxon>Shinella</taxon>
    </lineage>
</organism>
<keyword evidence="7" id="KW-0443">Lipid metabolism</keyword>
<evidence type="ECO:0000256" key="3">
    <source>
        <dbReference type="ARBA" id="ARBA00022832"/>
    </source>
</evidence>
<evidence type="ECO:0000313" key="13">
    <source>
        <dbReference type="EMBL" id="MCQ4631368.1"/>
    </source>
</evidence>
<comment type="catalytic activity">
    <reaction evidence="10">
        <text>a (3S)-3-hydroxyacyl-CoA + NAD(+) = a 3-oxoacyl-CoA + NADH + H(+)</text>
        <dbReference type="Rhea" id="RHEA:22432"/>
        <dbReference type="ChEBI" id="CHEBI:15378"/>
        <dbReference type="ChEBI" id="CHEBI:57318"/>
        <dbReference type="ChEBI" id="CHEBI:57540"/>
        <dbReference type="ChEBI" id="CHEBI:57945"/>
        <dbReference type="ChEBI" id="CHEBI:90726"/>
        <dbReference type="EC" id="1.1.1.35"/>
    </reaction>
</comment>
<dbReference type="InterPro" id="IPR008927">
    <property type="entry name" value="6-PGluconate_DH-like_C_sf"/>
</dbReference>
<gene>
    <name evidence="13" type="ORF">GB927_015055</name>
</gene>
<dbReference type="InterPro" id="IPR006108">
    <property type="entry name" value="3HC_DH_C"/>
</dbReference>
<evidence type="ECO:0000256" key="5">
    <source>
        <dbReference type="ARBA" id="ARBA00023002"/>
    </source>
</evidence>
<keyword evidence="4" id="KW-0442">Lipid degradation</keyword>
<evidence type="ECO:0000256" key="6">
    <source>
        <dbReference type="ARBA" id="ARBA00023027"/>
    </source>
</evidence>
<dbReference type="InterPro" id="IPR029045">
    <property type="entry name" value="ClpP/crotonase-like_dom_sf"/>
</dbReference>
<comment type="caution">
    <text evidence="13">The sequence shown here is derived from an EMBL/GenBank/DDBJ whole genome shotgun (WGS) entry which is preliminary data.</text>
</comment>
<evidence type="ECO:0000256" key="2">
    <source>
        <dbReference type="ARBA" id="ARBA00007005"/>
    </source>
</evidence>
<dbReference type="SUPFAM" id="SSF51735">
    <property type="entry name" value="NAD(P)-binding Rossmann-fold domains"/>
    <property type="match status" value="1"/>
</dbReference>
<evidence type="ECO:0000259" key="12">
    <source>
        <dbReference type="Pfam" id="PF02737"/>
    </source>
</evidence>
<comment type="similarity">
    <text evidence="2">In the central section; belongs to the 3-hydroxyacyl-CoA dehydrogenase family.</text>
</comment>
<keyword evidence="8" id="KW-0456">Lyase</keyword>
<evidence type="ECO:0000256" key="7">
    <source>
        <dbReference type="ARBA" id="ARBA00023098"/>
    </source>
</evidence>
<reference evidence="13" key="1">
    <citation type="submission" date="2021-07" db="EMBL/GenBank/DDBJ databases">
        <title>Shinella sp. nov., a novel member of the genus Shinella from water.</title>
        <authorList>
            <person name="Deng Y."/>
        </authorList>
    </citation>
    <scope>NUCLEOTIDE SEQUENCE</scope>
    <source>
        <strain evidence="13">CPCC 100929</strain>
    </source>
</reference>
<evidence type="ECO:0000313" key="14">
    <source>
        <dbReference type="Proteomes" id="UP000996601"/>
    </source>
</evidence>
<proteinExistence type="inferred from homology"/>
<comment type="pathway">
    <text evidence="1">Lipid metabolism; fatty acid beta-oxidation.</text>
</comment>
<dbReference type="Pfam" id="PF02737">
    <property type="entry name" value="3HCDH_N"/>
    <property type="match status" value="1"/>
</dbReference>
<keyword evidence="5" id="KW-0560">Oxidoreductase</keyword>
<dbReference type="SUPFAM" id="SSF48179">
    <property type="entry name" value="6-phosphogluconate dehydrogenase C-terminal domain-like"/>
    <property type="match status" value="2"/>
</dbReference>
<dbReference type="RefSeq" id="WP_256117958.1">
    <property type="nucleotide sequence ID" value="NZ_WHSB02000005.1"/>
</dbReference>
<dbReference type="InterPro" id="IPR050136">
    <property type="entry name" value="FA_oxidation_alpha_subunit"/>
</dbReference>
<evidence type="ECO:0000256" key="1">
    <source>
        <dbReference type="ARBA" id="ARBA00005005"/>
    </source>
</evidence>
<feature type="domain" description="3-hydroxyacyl-CoA dehydrogenase NAD binding" evidence="12">
    <location>
        <begin position="328"/>
        <end position="512"/>
    </location>
</feature>
<dbReference type="InterPro" id="IPR036291">
    <property type="entry name" value="NAD(P)-bd_dom_sf"/>
</dbReference>
<dbReference type="Proteomes" id="UP000996601">
    <property type="component" value="Unassembled WGS sequence"/>
</dbReference>
<dbReference type="Gene3D" id="3.40.50.720">
    <property type="entry name" value="NAD(P)-binding Rossmann-like Domain"/>
    <property type="match status" value="1"/>
</dbReference>
<dbReference type="InterPro" id="IPR006176">
    <property type="entry name" value="3-OHacyl-CoA_DH_NAD-bd"/>
</dbReference>
<keyword evidence="14" id="KW-1185">Reference proteome</keyword>
<feature type="domain" description="3-hydroxyacyl-CoA dehydrogenase C-terminal" evidence="11">
    <location>
        <begin position="514"/>
        <end position="611"/>
    </location>
</feature>
<sequence length="740" mass="79554">MSYTNFTIETDADGIALVTWDMPDKSMNVFTIEVMDELDKIIDQVVADGAVKGVVITSGKSSFSGGADLSMIKASFDLLKDAQAKDPATAVEKLFEATGRMTWLFRKLETCGKPWVSAINGTCMGGAFEMSLACHGRVASNAKSVKIALPEVKVGIFPGAGGTQRVPRLANAQDALQMMTTGSSLTAARAKAMNLLHQVVEPDQLIPAARQMIKDGLKPVQPWDEKGFKVPGGGIWTPASAQLWPAAPAILRRETAGNYPGALAILKCVYEGLQVPFETGLKIEQRYFTHILQTTEAFSMIRSLFISMQELGKGARRPAGVPKAEFRKVAVIGAGFMGASIAYVTAAAGIPVVLVDRDQEAADKGKTVSEGLVAGAVGKGRMSKEDGEKLLSLITPTPDYANLADADLADADLVIEAVFEDRTVKKEVTEKIEAVLKEDAILASNTSTLPITGLAKNSKRPDQFIGIHFFSPVDKMMLVEVILGKETGDKALATALDYVAAIKKTPIVVNDTRGFYVNRCVFRYMAEAYDMLIEGVPAAMIENAAKMAGMPVGPLSLNDEVAVDLSYKVFKAAIADLGEKAVDPRHLDLVTKLVEGEGRLGRKAGKGFYDYPPKPAKKKLWPGLKALYPQQKADDVDVKVLEERLLVTIALEAARTMEEGIVTDPREADVGSILGFGFAPYTGGTLSYIDGMSVKTFVALCEKLAASYGSHFQPTPLLKDMAAKGETFYSRFAPQEKKAA</sequence>
<keyword evidence="9" id="KW-0511">Multifunctional enzyme</keyword>
<dbReference type="SUPFAM" id="SSF52096">
    <property type="entry name" value="ClpP/crotonase"/>
    <property type="match status" value="1"/>
</dbReference>
<dbReference type="CDD" id="cd06558">
    <property type="entry name" value="crotonase-like"/>
    <property type="match status" value="1"/>
</dbReference>
<keyword evidence="3" id="KW-0276">Fatty acid metabolism</keyword>
<name>A0ABT1R850_9HYPH</name>
<evidence type="ECO:0000256" key="10">
    <source>
        <dbReference type="ARBA" id="ARBA00049556"/>
    </source>
</evidence>
<evidence type="ECO:0000259" key="11">
    <source>
        <dbReference type="Pfam" id="PF00725"/>
    </source>
</evidence>
<accession>A0ABT1R850</accession>